<dbReference type="OMA" id="INHVCTF"/>
<proteinExistence type="predicted"/>
<dbReference type="EnsemblProtists" id="PYU1_T006545">
    <property type="protein sequence ID" value="PYU1_T006545"/>
    <property type="gene ID" value="PYU1_G006533"/>
</dbReference>
<accession>K3WNK3</accession>
<dbReference type="AlphaFoldDB" id="K3WNK3"/>
<reference evidence="3" key="2">
    <citation type="submission" date="2010-04" db="EMBL/GenBank/DDBJ databases">
        <authorList>
            <person name="Buell R."/>
            <person name="Hamilton J."/>
            <person name="Hostetler J."/>
        </authorList>
    </citation>
    <scope>NUCLEOTIDE SEQUENCE [LARGE SCALE GENOMIC DNA]</scope>
    <source>
        <strain evidence="3">DAOM:BR144</strain>
    </source>
</reference>
<feature type="compositionally biased region" description="Acidic residues" evidence="1">
    <location>
        <begin position="279"/>
        <end position="289"/>
    </location>
</feature>
<dbReference type="eggNOG" id="ENOG502RMWA">
    <property type="taxonomic scope" value="Eukaryota"/>
</dbReference>
<dbReference type="VEuPathDB" id="FungiDB:PYU1_G006533"/>
<evidence type="ECO:0000256" key="1">
    <source>
        <dbReference type="SAM" id="MobiDB-lite"/>
    </source>
</evidence>
<evidence type="ECO:0000313" key="2">
    <source>
        <dbReference type="EnsemblProtists" id="PYU1_T006545"/>
    </source>
</evidence>
<keyword evidence="3" id="KW-1185">Reference proteome</keyword>
<dbReference type="Proteomes" id="UP000019132">
    <property type="component" value="Unassembled WGS sequence"/>
</dbReference>
<dbReference type="STRING" id="431595.K3WNK3"/>
<feature type="compositionally biased region" description="Basic and acidic residues" evidence="1">
    <location>
        <begin position="147"/>
        <end position="173"/>
    </location>
</feature>
<dbReference type="EMBL" id="GL376604">
    <property type="status" value="NOT_ANNOTATED_CDS"/>
    <property type="molecule type" value="Genomic_DNA"/>
</dbReference>
<feature type="compositionally biased region" description="Polar residues" evidence="1">
    <location>
        <begin position="185"/>
        <end position="200"/>
    </location>
</feature>
<feature type="region of interest" description="Disordered" evidence="1">
    <location>
        <begin position="234"/>
        <end position="326"/>
    </location>
</feature>
<sequence>MEANTPYALFDNDGSQPMQWAAHIRLTPELLQKLQQNPEHVTLQLNANSGVTRRNSKKTSVLSVEMGGDGGDESSLVQYELHAFQEDPRVNYLCTFREEQADSNNADDGDGSSATNIPRQSQGYSIYKTGNIYQKLIVQRMLDSTEKDRMKDRHAQSVIESRSRASKLLEDKPQASAKRRRISMFSGSSTRSDTPASTSSTILLQKLSLPSALSREEAQQTKAKIEKGFEKHVSPIRPPAQPVAHEAELKEPVTAKTKQHTRGTKETSAAAATLFSSDTDGDDIDEGGDGMELTKEVAPKAKGVQSQLRPAKESNSTSLSKDKTQNGIAAVATPEMSAVSTTAESTIIQSLTEPKATPSAAPAQLLKPKRQPVTSEIKRPLPRASRIPDLSFFPAEVGQICKHISAYNPRSVILDDADYDAFVQQYEHFRQDWETLDKAYSIAIINIEGLHLQLEFATDDKTCSDLEAQVQANWKKKESLVFVRDAMASLQKILANIQVSITRFDQKQSST</sequence>
<evidence type="ECO:0000313" key="3">
    <source>
        <dbReference type="Proteomes" id="UP000019132"/>
    </source>
</evidence>
<dbReference type="HOGENOM" id="CLU_575533_0_0_1"/>
<name>K3WNK3_GLOUD</name>
<feature type="region of interest" description="Disordered" evidence="1">
    <location>
        <begin position="47"/>
        <end position="72"/>
    </location>
</feature>
<feature type="compositionally biased region" description="Polar residues" evidence="1">
    <location>
        <begin position="47"/>
        <end position="62"/>
    </location>
</feature>
<protein>
    <submittedName>
        <fullName evidence="2">Uncharacterized protein</fullName>
    </submittedName>
</protein>
<organism evidence="2 3">
    <name type="scientific">Globisporangium ultimum (strain ATCC 200006 / CBS 805.95 / DAOM BR144)</name>
    <name type="common">Pythium ultimum</name>
    <dbReference type="NCBI Taxonomy" id="431595"/>
    <lineage>
        <taxon>Eukaryota</taxon>
        <taxon>Sar</taxon>
        <taxon>Stramenopiles</taxon>
        <taxon>Oomycota</taxon>
        <taxon>Peronosporomycetes</taxon>
        <taxon>Pythiales</taxon>
        <taxon>Pythiaceae</taxon>
        <taxon>Globisporangium</taxon>
    </lineage>
</organism>
<feature type="region of interest" description="Disordered" evidence="1">
    <location>
        <begin position="352"/>
        <end position="375"/>
    </location>
</feature>
<feature type="region of interest" description="Disordered" evidence="1">
    <location>
        <begin position="147"/>
        <end position="200"/>
    </location>
</feature>
<dbReference type="InParanoid" id="K3WNK3"/>
<feature type="compositionally biased region" description="Polar residues" evidence="1">
    <location>
        <begin position="304"/>
        <end position="319"/>
    </location>
</feature>
<reference evidence="2" key="3">
    <citation type="submission" date="2015-02" db="UniProtKB">
        <authorList>
            <consortium name="EnsemblProtists"/>
        </authorList>
    </citation>
    <scope>IDENTIFICATION</scope>
    <source>
        <strain evidence="2">DAOM BR144</strain>
    </source>
</reference>
<reference evidence="3" key="1">
    <citation type="journal article" date="2010" name="Genome Biol.">
        <title>Genome sequence of the necrotrophic plant pathogen Pythium ultimum reveals original pathogenicity mechanisms and effector repertoire.</title>
        <authorList>
            <person name="Levesque C.A."/>
            <person name="Brouwer H."/>
            <person name="Cano L."/>
            <person name="Hamilton J.P."/>
            <person name="Holt C."/>
            <person name="Huitema E."/>
            <person name="Raffaele S."/>
            <person name="Robideau G.P."/>
            <person name="Thines M."/>
            <person name="Win J."/>
            <person name="Zerillo M.M."/>
            <person name="Beakes G.W."/>
            <person name="Boore J.L."/>
            <person name="Busam D."/>
            <person name="Dumas B."/>
            <person name="Ferriera S."/>
            <person name="Fuerstenberg S.I."/>
            <person name="Gachon C.M."/>
            <person name="Gaulin E."/>
            <person name="Govers F."/>
            <person name="Grenville-Briggs L."/>
            <person name="Horner N."/>
            <person name="Hostetler J."/>
            <person name="Jiang R.H."/>
            <person name="Johnson J."/>
            <person name="Krajaejun T."/>
            <person name="Lin H."/>
            <person name="Meijer H.J."/>
            <person name="Moore B."/>
            <person name="Morris P."/>
            <person name="Phuntmart V."/>
            <person name="Puiu D."/>
            <person name="Shetty J."/>
            <person name="Stajich J.E."/>
            <person name="Tripathy S."/>
            <person name="Wawra S."/>
            <person name="van West P."/>
            <person name="Whitty B.R."/>
            <person name="Coutinho P.M."/>
            <person name="Henrissat B."/>
            <person name="Martin F."/>
            <person name="Thomas P.D."/>
            <person name="Tyler B.M."/>
            <person name="De Vries R.P."/>
            <person name="Kamoun S."/>
            <person name="Yandell M."/>
            <person name="Tisserat N."/>
            <person name="Buell C.R."/>
        </authorList>
    </citation>
    <scope>NUCLEOTIDE SEQUENCE</scope>
    <source>
        <strain evidence="3">DAOM:BR144</strain>
    </source>
</reference>